<feature type="compositionally biased region" description="Basic and acidic residues" evidence="1">
    <location>
        <begin position="8"/>
        <end position="24"/>
    </location>
</feature>
<gene>
    <name evidence="2" type="ORF">KGM_215798</name>
</gene>
<reference evidence="2 3" key="1">
    <citation type="journal article" date="2011" name="Cell">
        <title>The monarch butterfly genome yields insights into long-distance migration.</title>
        <authorList>
            <person name="Zhan S."/>
            <person name="Merlin C."/>
            <person name="Boore J.L."/>
            <person name="Reppert S.M."/>
        </authorList>
    </citation>
    <scope>NUCLEOTIDE SEQUENCE [LARGE SCALE GENOMIC DNA]</scope>
    <source>
        <strain evidence="2">F-2</strain>
    </source>
</reference>
<dbReference type="EMBL" id="AGBW02010786">
    <property type="protein sequence ID" value="OWR47727.1"/>
    <property type="molecule type" value="Genomic_DNA"/>
</dbReference>
<sequence length="250" mass="28252">MDSLANSDSERRAPETDVIEKYNEDNSTDQTIKTCEKDESKDLAIHVENVLNDEKTDCEDKEECPDTPVTVETPNQIDEVNEISDEVLPKPYVTKRFSVDYKKNRIDIKRYSIDCSRNVTLDELASLEQELARTNVGVRLGPRRKSSGILKSTSESMESCDKRFKAKHDSASDDDEVFEKPAVLNDYEGPREPPATPVGRDELALRRHRFFSDLVCAARAAVEHRVRFDPLGPVVADSVLPAPSTYPHLR</sequence>
<dbReference type="AlphaFoldDB" id="A0A212F1W2"/>
<dbReference type="STRING" id="278856.A0A212F1W2"/>
<accession>A0A212F1W2</accession>
<proteinExistence type="predicted"/>
<name>A0A212F1W2_DANPL</name>
<organism evidence="2 3">
    <name type="scientific">Danaus plexippus plexippus</name>
    <dbReference type="NCBI Taxonomy" id="278856"/>
    <lineage>
        <taxon>Eukaryota</taxon>
        <taxon>Metazoa</taxon>
        <taxon>Ecdysozoa</taxon>
        <taxon>Arthropoda</taxon>
        <taxon>Hexapoda</taxon>
        <taxon>Insecta</taxon>
        <taxon>Pterygota</taxon>
        <taxon>Neoptera</taxon>
        <taxon>Endopterygota</taxon>
        <taxon>Lepidoptera</taxon>
        <taxon>Glossata</taxon>
        <taxon>Ditrysia</taxon>
        <taxon>Papilionoidea</taxon>
        <taxon>Nymphalidae</taxon>
        <taxon>Danainae</taxon>
        <taxon>Danaini</taxon>
        <taxon>Danaina</taxon>
        <taxon>Danaus</taxon>
        <taxon>Danaus</taxon>
    </lineage>
</organism>
<dbReference type="InParanoid" id="A0A212F1W2"/>
<comment type="caution">
    <text evidence="2">The sequence shown here is derived from an EMBL/GenBank/DDBJ whole genome shotgun (WGS) entry which is preliminary data.</text>
</comment>
<dbReference type="Proteomes" id="UP000007151">
    <property type="component" value="Unassembled WGS sequence"/>
</dbReference>
<protein>
    <submittedName>
        <fullName evidence="2">Adenylyl cyclase-associated protein</fullName>
    </submittedName>
</protein>
<evidence type="ECO:0000313" key="2">
    <source>
        <dbReference type="EMBL" id="OWR47727.1"/>
    </source>
</evidence>
<evidence type="ECO:0000256" key="1">
    <source>
        <dbReference type="SAM" id="MobiDB-lite"/>
    </source>
</evidence>
<dbReference type="eggNOG" id="ENOG502SBPG">
    <property type="taxonomic scope" value="Eukaryota"/>
</dbReference>
<keyword evidence="3" id="KW-1185">Reference proteome</keyword>
<evidence type="ECO:0000313" key="3">
    <source>
        <dbReference type="Proteomes" id="UP000007151"/>
    </source>
</evidence>
<dbReference type="KEGG" id="dpl:KGM_215798"/>
<feature type="region of interest" description="Disordered" evidence="1">
    <location>
        <begin position="1"/>
        <end position="30"/>
    </location>
</feature>